<dbReference type="GO" id="GO:0005524">
    <property type="term" value="F:ATP binding"/>
    <property type="evidence" value="ECO:0007669"/>
    <property type="project" value="UniProtKB-KW"/>
</dbReference>
<comment type="pathway">
    <text evidence="3">Carbohydrate biosynthesis; gluconeogenesis.</text>
</comment>
<evidence type="ECO:0000256" key="7">
    <source>
        <dbReference type="ARBA" id="ARBA00022679"/>
    </source>
</evidence>
<feature type="domain" description="Pyruvate phosphate dikinase AMP/ATP-binding" evidence="16">
    <location>
        <begin position="28"/>
        <end position="327"/>
    </location>
</feature>
<dbReference type="InterPro" id="IPR008279">
    <property type="entry name" value="PEP-util_enz_mobile_dom"/>
</dbReference>
<dbReference type="PANTHER" id="PTHR43030:SF1">
    <property type="entry name" value="PHOSPHOENOLPYRUVATE SYNTHASE"/>
    <property type="match status" value="1"/>
</dbReference>
<sequence>MSQSIPGASFETDPVVLSTELPPHRLAEAGGKARGLLTLLHNSIAIPRTAYLPVGAYRAFVQASGLEQMLFRLTHGLDLETRRWEEIWDASLRIRNAFERTAFPPELKQRLGRTIEHIFADKPLAIRSCAPAEDGAHSHAGLHESYINIRGETEVLVALRRVWASLWSDRALMYRRELGLDPAHAGMGVLMQEIVPSDKSGIIFTQGPLDETQTIVEAAPGLPGGIVDNAVDTERFVVDRRTGRVEEHTASQATHKLVLGEQGTVLVPLSAPVKDILNSEELQQVLEMGRRAEGLFGTAQDMEWAFAKKRLFALQSRPITSHVEPKTDALWQATDKRPWYLSLTRSFANLQALRERIEHTILPEMSAESETLLQRDLPALSCDELDREVRHRRARLDHWQTVYWQDLIPFAHGIRLFGVLYNDTVHPEDPFEFTQLLAGEDLLALERNALLDHLAEMVAEDDDLRHDLEDHILPSTGPFAQQLETFISRFGDLACSTTWCQEGPWGVLRIVLDLASSPHRHATKRHQQSANLEEQFFQAISRERRKWAAEVLDLARASYRFRDDDNLYLGKIQARYYEVLDEARKRRDFELCAWPQDIEDLLQDPSAHRAGPATVARSTTETLSGTPASAGIARGPVRVIHSPEDLYSVQSGDVLVCDALDPNMTFIVPLVAAIIERRGGMLVHSAIIAREYGIPCITGVVAATSRIPDGTAVAVDGFKGTVTFL</sequence>
<evidence type="ECO:0000259" key="16">
    <source>
        <dbReference type="Pfam" id="PF01326"/>
    </source>
</evidence>
<dbReference type="eggNOG" id="COG0574">
    <property type="taxonomic scope" value="Bacteria"/>
</dbReference>
<keyword evidence="17" id="KW-0670">Pyruvate</keyword>
<dbReference type="GO" id="GO:0008986">
    <property type="term" value="F:pyruvate, water dikinase activity"/>
    <property type="evidence" value="ECO:0007669"/>
    <property type="project" value="UniProtKB-EC"/>
</dbReference>
<evidence type="ECO:0000256" key="9">
    <source>
        <dbReference type="ARBA" id="ARBA00022741"/>
    </source>
</evidence>
<dbReference type="Pfam" id="PF01326">
    <property type="entry name" value="PPDK_N"/>
    <property type="match status" value="1"/>
</dbReference>
<evidence type="ECO:0000313" key="17">
    <source>
        <dbReference type="EMBL" id="ACV68298.1"/>
    </source>
</evidence>
<keyword evidence="10" id="KW-0418">Kinase</keyword>
<dbReference type="RefSeq" id="WP_015751449.1">
    <property type="nucleotide sequence ID" value="NC_013223.1"/>
</dbReference>
<keyword evidence="12" id="KW-0460">Magnesium</keyword>
<dbReference type="Pfam" id="PF00391">
    <property type="entry name" value="PEP-utilizers"/>
    <property type="match status" value="1"/>
</dbReference>
<evidence type="ECO:0000256" key="14">
    <source>
        <dbReference type="ARBA" id="ARBA00047700"/>
    </source>
</evidence>
<accession>C8X1K1</accession>
<name>C8X1K1_DESRD</name>
<dbReference type="EC" id="2.7.9.2" evidence="5"/>
<dbReference type="Gene3D" id="3.30.470.20">
    <property type="entry name" value="ATP-grasp fold, B domain"/>
    <property type="match status" value="1"/>
</dbReference>
<keyword evidence="7" id="KW-0808">Transferase</keyword>
<comment type="catalytic activity">
    <reaction evidence="14">
        <text>pyruvate + ATP + H2O = phosphoenolpyruvate + AMP + phosphate + 2 H(+)</text>
        <dbReference type="Rhea" id="RHEA:11364"/>
        <dbReference type="ChEBI" id="CHEBI:15361"/>
        <dbReference type="ChEBI" id="CHEBI:15377"/>
        <dbReference type="ChEBI" id="CHEBI:15378"/>
        <dbReference type="ChEBI" id="CHEBI:30616"/>
        <dbReference type="ChEBI" id="CHEBI:43474"/>
        <dbReference type="ChEBI" id="CHEBI:58702"/>
        <dbReference type="ChEBI" id="CHEBI:456215"/>
        <dbReference type="EC" id="2.7.9.2"/>
    </reaction>
</comment>
<dbReference type="eggNOG" id="COG3848">
    <property type="taxonomic scope" value="Bacteria"/>
</dbReference>
<dbReference type="GO" id="GO:0046872">
    <property type="term" value="F:metal ion binding"/>
    <property type="evidence" value="ECO:0007669"/>
    <property type="project" value="UniProtKB-KW"/>
</dbReference>
<reference evidence="18" key="1">
    <citation type="submission" date="2009-09" db="EMBL/GenBank/DDBJ databases">
        <title>The complete chromosome of Desulfohalobium retbaense DSM 5692.</title>
        <authorList>
            <consortium name="US DOE Joint Genome Institute (JGI-PGF)"/>
            <person name="Lucas S."/>
            <person name="Copeland A."/>
            <person name="Lapidus A."/>
            <person name="Glavina del Rio T."/>
            <person name="Dalin E."/>
            <person name="Tice H."/>
            <person name="Bruce D."/>
            <person name="Goodwin L."/>
            <person name="Pitluck S."/>
            <person name="Kyrpides N."/>
            <person name="Mavromatis K."/>
            <person name="Ivanova N."/>
            <person name="Mikhailova N."/>
            <person name="Munk A.C."/>
            <person name="Brettin T."/>
            <person name="Detter J.C."/>
            <person name="Han C."/>
            <person name="Tapia R."/>
            <person name="Larimer F."/>
            <person name="Land M."/>
            <person name="Hauser L."/>
            <person name="Markowitz V."/>
            <person name="Cheng J.-F."/>
            <person name="Hugenholtz P."/>
            <person name="Woyke T."/>
            <person name="Wu D."/>
            <person name="Spring S."/>
            <person name="Klenk H.-P."/>
            <person name="Eisen J.A."/>
        </authorList>
    </citation>
    <scope>NUCLEOTIDE SEQUENCE [LARGE SCALE GENOMIC DNA]</scope>
    <source>
        <strain evidence="18">DSM 5692</strain>
    </source>
</reference>
<evidence type="ECO:0000256" key="13">
    <source>
        <dbReference type="ARBA" id="ARBA00033470"/>
    </source>
</evidence>
<comment type="cofactor">
    <cofactor evidence="1">
        <name>Mg(2+)</name>
        <dbReference type="ChEBI" id="CHEBI:18420"/>
    </cofactor>
</comment>
<dbReference type="InterPro" id="IPR002192">
    <property type="entry name" value="PPDK_AMP/ATP-bd"/>
</dbReference>
<evidence type="ECO:0000256" key="12">
    <source>
        <dbReference type="ARBA" id="ARBA00022842"/>
    </source>
</evidence>
<protein>
    <recommendedName>
        <fullName evidence="6">Phosphoenolpyruvate synthase</fullName>
        <ecNumber evidence="5">2.7.9.2</ecNumber>
    </recommendedName>
    <alternativeName>
        <fullName evidence="13">Pyruvate, water dikinase</fullName>
    </alternativeName>
</protein>
<evidence type="ECO:0000256" key="6">
    <source>
        <dbReference type="ARBA" id="ARBA00021623"/>
    </source>
</evidence>
<gene>
    <name evidence="17" type="ordered locus">Dret_1010</name>
</gene>
<feature type="domain" description="PEP-utilising enzyme mobile" evidence="15">
    <location>
        <begin position="650"/>
        <end position="720"/>
    </location>
</feature>
<evidence type="ECO:0000256" key="5">
    <source>
        <dbReference type="ARBA" id="ARBA00011996"/>
    </source>
</evidence>
<evidence type="ECO:0000256" key="10">
    <source>
        <dbReference type="ARBA" id="ARBA00022777"/>
    </source>
</evidence>
<dbReference type="KEGG" id="drt:Dret_1010"/>
<dbReference type="Proteomes" id="UP000001052">
    <property type="component" value="Chromosome"/>
</dbReference>
<evidence type="ECO:0000256" key="2">
    <source>
        <dbReference type="ARBA" id="ARBA00002988"/>
    </source>
</evidence>
<evidence type="ECO:0000256" key="8">
    <source>
        <dbReference type="ARBA" id="ARBA00022723"/>
    </source>
</evidence>
<dbReference type="HOGENOM" id="CLU_005950_0_0_7"/>
<evidence type="ECO:0000256" key="4">
    <source>
        <dbReference type="ARBA" id="ARBA00007837"/>
    </source>
</evidence>
<evidence type="ECO:0000256" key="3">
    <source>
        <dbReference type="ARBA" id="ARBA00004742"/>
    </source>
</evidence>
<dbReference type="SUPFAM" id="SSF56059">
    <property type="entry name" value="Glutathione synthetase ATP-binding domain-like"/>
    <property type="match status" value="1"/>
</dbReference>
<organism evidence="17 18">
    <name type="scientific">Desulfohalobium retbaense (strain ATCC 49708 / DSM 5692 / JCM 16813 / HR100)</name>
    <dbReference type="NCBI Taxonomy" id="485915"/>
    <lineage>
        <taxon>Bacteria</taxon>
        <taxon>Pseudomonadati</taxon>
        <taxon>Thermodesulfobacteriota</taxon>
        <taxon>Desulfovibrionia</taxon>
        <taxon>Desulfovibrionales</taxon>
        <taxon>Desulfohalobiaceae</taxon>
        <taxon>Desulfohalobium</taxon>
    </lineage>
</organism>
<keyword evidence="18" id="KW-1185">Reference proteome</keyword>
<comment type="similarity">
    <text evidence="4">Belongs to the PEP-utilizing enzyme family.</text>
</comment>
<evidence type="ECO:0000313" key="18">
    <source>
        <dbReference type="Proteomes" id="UP000001052"/>
    </source>
</evidence>
<proteinExistence type="inferred from homology"/>
<dbReference type="PANTHER" id="PTHR43030">
    <property type="entry name" value="PHOSPHOENOLPYRUVATE SYNTHASE"/>
    <property type="match status" value="1"/>
</dbReference>
<evidence type="ECO:0000256" key="11">
    <source>
        <dbReference type="ARBA" id="ARBA00022840"/>
    </source>
</evidence>
<reference evidence="17 18" key="2">
    <citation type="journal article" date="2010" name="Stand. Genomic Sci.">
        <title>Complete genome sequence of Desulfohalobium retbaense type strain (HR(100)).</title>
        <authorList>
            <person name="Spring S."/>
            <person name="Nolan M."/>
            <person name="Lapidus A."/>
            <person name="Glavina Del Rio T."/>
            <person name="Copeland A."/>
            <person name="Tice H."/>
            <person name="Cheng J.F."/>
            <person name="Lucas S."/>
            <person name="Land M."/>
            <person name="Chen F."/>
            <person name="Bruce D."/>
            <person name="Goodwin L."/>
            <person name="Pitluck S."/>
            <person name="Ivanova N."/>
            <person name="Mavromatis K."/>
            <person name="Mikhailova N."/>
            <person name="Pati A."/>
            <person name="Chen A."/>
            <person name="Palaniappan K."/>
            <person name="Hauser L."/>
            <person name="Chang Y.J."/>
            <person name="Jeffries C.D."/>
            <person name="Munk C."/>
            <person name="Kiss H."/>
            <person name="Chain P."/>
            <person name="Han C."/>
            <person name="Brettin T."/>
            <person name="Detter J.C."/>
            <person name="Schuler E."/>
            <person name="Goker M."/>
            <person name="Rohde M."/>
            <person name="Bristow J."/>
            <person name="Eisen J.A."/>
            <person name="Markowitz V."/>
            <person name="Hugenholtz P."/>
            <person name="Kyrpides N.C."/>
            <person name="Klenk H.P."/>
        </authorList>
    </citation>
    <scope>NUCLEOTIDE SEQUENCE [LARGE SCALE GENOMIC DNA]</scope>
    <source>
        <strain evidence="17 18">DSM 5692</strain>
    </source>
</reference>
<keyword evidence="11" id="KW-0067">ATP-binding</keyword>
<dbReference type="InterPro" id="IPR006319">
    <property type="entry name" value="PEP_synth"/>
</dbReference>
<dbReference type="EMBL" id="CP001734">
    <property type="protein sequence ID" value="ACV68298.1"/>
    <property type="molecule type" value="Genomic_DNA"/>
</dbReference>
<dbReference type="Gene3D" id="3.30.1490.20">
    <property type="entry name" value="ATP-grasp fold, A domain"/>
    <property type="match status" value="1"/>
</dbReference>
<dbReference type="InterPro" id="IPR013815">
    <property type="entry name" value="ATP_grasp_subdomain_1"/>
</dbReference>
<evidence type="ECO:0000259" key="15">
    <source>
        <dbReference type="Pfam" id="PF00391"/>
    </source>
</evidence>
<dbReference type="STRING" id="485915.Dret_1010"/>
<dbReference type="InterPro" id="IPR036637">
    <property type="entry name" value="Phosphohistidine_dom_sf"/>
</dbReference>
<dbReference type="OrthoDB" id="9765468at2"/>
<evidence type="ECO:0000256" key="1">
    <source>
        <dbReference type="ARBA" id="ARBA00001946"/>
    </source>
</evidence>
<comment type="function">
    <text evidence="2">Catalyzes the phosphorylation of pyruvate to phosphoenolpyruvate.</text>
</comment>
<keyword evidence="9" id="KW-0547">Nucleotide-binding</keyword>
<dbReference type="Gene3D" id="3.50.30.10">
    <property type="entry name" value="Phosphohistidine domain"/>
    <property type="match status" value="1"/>
</dbReference>
<dbReference type="SUPFAM" id="SSF52009">
    <property type="entry name" value="Phosphohistidine domain"/>
    <property type="match status" value="1"/>
</dbReference>
<dbReference type="AlphaFoldDB" id="C8X1K1"/>
<keyword evidence="8" id="KW-0479">Metal-binding</keyword>